<feature type="domain" description="VOC" evidence="1">
    <location>
        <begin position="138"/>
        <end position="256"/>
    </location>
</feature>
<dbReference type="AlphaFoldDB" id="A0ABC9YZT5"/>
<dbReference type="Proteomes" id="UP000037179">
    <property type="component" value="Unassembled WGS sequence"/>
</dbReference>
<dbReference type="Pfam" id="PF18029">
    <property type="entry name" value="Glyoxalase_6"/>
    <property type="match status" value="1"/>
</dbReference>
<evidence type="ECO:0000313" key="2">
    <source>
        <dbReference type="EMBL" id="APA99273.1"/>
    </source>
</evidence>
<dbReference type="CDD" id="cd07247">
    <property type="entry name" value="SgaA_N_like"/>
    <property type="match status" value="1"/>
</dbReference>
<dbReference type="GeneID" id="93374405"/>
<dbReference type="Gene3D" id="3.10.180.10">
    <property type="entry name" value="2,3-Dihydroxybiphenyl 1,2-Dioxygenase, domain 1"/>
    <property type="match status" value="2"/>
</dbReference>
<dbReference type="InterPro" id="IPR037523">
    <property type="entry name" value="VOC_core"/>
</dbReference>
<dbReference type="Proteomes" id="UP000180166">
    <property type="component" value="Chromosome"/>
</dbReference>
<name>A0ABC9YZT5_9NOCA</name>
<dbReference type="EMBL" id="CP017839">
    <property type="protein sequence ID" value="APA99273.1"/>
    <property type="molecule type" value="Genomic_DNA"/>
</dbReference>
<keyword evidence="4" id="KW-1185">Reference proteome</keyword>
<reference evidence="3 4" key="2">
    <citation type="journal article" date="2016" name="Genome Announc.">
        <title>Draft Genome Sequence of Erythromycin- and Oxytetracycline-Sensitive Nocardia seriolae Strain U-1 (NBRC 110359).</title>
        <authorList>
            <person name="Imajoh M."/>
            <person name="Sukeda M."/>
            <person name="Shimizu M."/>
            <person name="Yamane J."/>
            <person name="Ohnishi K."/>
            <person name="Oshima S."/>
        </authorList>
    </citation>
    <scope>NUCLEOTIDE SEQUENCE [LARGE SCALE GENOMIC DNA]</scope>
    <source>
        <strain evidence="3 4">U-1</strain>
    </source>
</reference>
<dbReference type="RefSeq" id="WP_036550980.1">
    <property type="nucleotide sequence ID" value="NZ_AP028459.1"/>
</dbReference>
<proteinExistence type="predicted"/>
<dbReference type="InterPro" id="IPR052164">
    <property type="entry name" value="Anthracycline_SecMetBiosynth"/>
</dbReference>
<reference evidence="2 5" key="3">
    <citation type="submission" date="2016-10" db="EMBL/GenBank/DDBJ databases">
        <title>Genome sequence of Nocardia seriolae strain EM150506, isolated from Anguila japonica.</title>
        <authorList>
            <person name="Han H.-J."/>
        </authorList>
    </citation>
    <scope>NUCLEOTIDE SEQUENCE [LARGE SCALE GENOMIC DNA]</scope>
    <source>
        <strain evidence="2 5">EM150506</strain>
    </source>
</reference>
<reference evidence="4" key="1">
    <citation type="submission" date="2015-07" db="EMBL/GenBank/DDBJ databases">
        <title>Nocardia seriolae U-1 whole genome shotgun sequence.</title>
        <authorList>
            <person name="Imajoh M."/>
            <person name="Fukumoto Y."/>
            <person name="Sukeda M."/>
            <person name="Yamane J."/>
            <person name="Yamasaki K."/>
            <person name="Shimizu M."/>
            <person name="Ohnishi K."/>
            <person name="Oshima S."/>
        </authorList>
    </citation>
    <scope>NUCLEOTIDE SEQUENCE [LARGE SCALE GENOMIC DNA]</scope>
    <source>
        <strain evidence="4">U-1</strain>
    </source>
</reference>
<dbReference type="SUPFAM" id="SSF54593">
    <property type="entry name" value="Glyoxalase/Bleomycin resistance protein/Dihydroxybiphenyl dioxygenase"/>
    <property type="match status" value="2"/>
</dbReference>
<organism evidence="3 4">
    <name type="scientific">Nocardia seriolae</name>
    <dbReference type="NCBI Taxonomy" id="37332"/>
    <lineage>
        <taxon>Bacteria</taxon>
        <taxon>Bacillati</taxon>
        <taxon>Actinomycetota</taxon>
        <taxon>Actinomycetes</taxon>
        <taxon>Mycobacteriales</taxon>
        <taxon>Nocardiaceae</taxon>
        <taxon>Nocardia</taxon>
    </lineage>
</organism>
<protein>
    <submittedName>
        <fullName evidence="2">Anthracycline biosynthesis protein DnrV</fullName>
    </submittedName>
</protein>
<dbReference type="InterPro" id="IPR041581">
    <property type="entry name" value="Glyoxalase_6"/>
</dbReference>
<dbReference type="EMBL" id="BBYQ01000094">
    <property type="protein sequence ID" value="GAP30780.1"/>
    <property type="molecule type" value="Genomic_DNA"/>
</dbReference>
<evidence type="ECO:0000259" key="1">
    <source>
        <dbReference type="PROSITE" id="PS51819"/>
    </source>
</evidence>
<dbReference type="PANTHER" id="PTHR33993">
    <property type="entry name" value="GLYOXALASE-RELATED"/>
    <property type="match status" value="1"/>
</dbReference>
<feature type="domain" description="VOC" evidence="1">
    <location>
        <begin position="8"/>
        <end position="124"/>
    </location>
</feature>
<evidence type="ECO:0000313" key="3">
    <source>
        <dbReference type="EMBL" id="GAP30780.1"/>
    </source>
</evidence>
<gene>
    <name evidence="2" type="ORF">NS506_05227</name>
    <name evidence="3" type="ORF">NSK11_contig00094-0010</name>
</gene>
<evidence type="ECO:0000313" key="4">
    <source>
        <dbReference type="Proteomes" id="UP000037179"/>
    </source>
</evidence>
<dbReference type="InterPro" id="IPR004360">
    <property type="entry name" value="Glyas_Fos-R_dOase_dom"/>
</dbReference>
<sequence length="257" mass="26801">MPDLIPGTPRWFDVTAPDIAASAEFYTALFGWTARDLGLEAGHYTLLFQDDAQVAGIMSAENPDGTAEPAIWLPYFTVADTGASVAAAVDAGAGVLMPPTDVFGRLEFAVLADPDGAPYGVSRSITDPGTERWGQVGNPMWIDYAAARTPSEAMAHYAKALGWTYRNAGWETATENPYQALSTPATGEFGGVRRAAPGEPAPRWSLVVRVADADAVAARAVELGGTIVTEPADGPGPARTAVLADPAGAVFSIMFVG</sequence>
<accession>A0ABC9YZT5</accession>
<dbReference type="PROSITE" id="PS51819">
    <property type="entry name" value="VOC"/>
    <property type="match status" value="2"/>
</dbReference>
<dbReference type="KEGG" id="nsr:NS506_05227"/>
<evidence type="ECO:0000313" key="5">
    <source>
        <dbReference type="Proteomes" id="UP000180166"/>
    </source>
</evidence>
<dbReference type="InterPro" id="IPR029068">
    <property type="entry name" value="Glyas_Bleomycin-R_OHBP_Dase"/>
</dbReference>
<dbReference type="Pfam" id="PF00903">
    <property type="entry name" value="Glyoxalase"/>
    <property type="match status" value="1"/>
</dbReference>
<dbReference type="PANTHER" id="PTHR33993:SF14">
    <property type="entry name" value="GB|AAF24581.1"/>
    <property type="match status" value="1"/>
</dbReference>